<name>A0ABZ0IV50_9BACT</name>
<sequence>MKMNFIKWAKIFSLPAMALGLLVFTGCGGDDEEEVPTMDIVELISSDKYKQASGAAEGESLDSLVKYLGVYPDLVELLGGSTEYTLFAPSNSAFKSLLATPGFPEDITDINPEIVKGVLSYHVVSGTKLKADLTAGTSVTTAETEAIVVNADGTLKTGSTNQAIEIVSADLKATNGVVHLVATVLIPPSVGTSLTPILGTNAGTILLGAPFTTLAAGIKLGDAYAAANSKPTLTSILAGSTVHTVFAPTNATFTAGQITANTFTGEQWYGIIANHVVLGQTIAPADLTTGKSFNTAAGGKILVFNNTAAIPPKNGVGIYLDGNGSVDLNVQSTYTTFDAEVALPNAAENSNGVIHVIAGVLSPL</sequence>
<evidence type="ECO:0000313" key="3">
    <source>
        <dbReference type="EMBL" id="WOK08382.1"/>
    </source>
</evidence>
<evidence type="ECO:0000259" key="2">
    <source>
        <dbReference type="PROSITE" id="PS50213"/>
    </source>
</evidence>
<dbReference type="PROSITE" id="PS51257">
    <property type="entry name" value="PROKAR_LIPOPROTEIN"/>
    <property type="match status" value="1"/>
</dbReference>
<dbReference type="Gene3D" id="2.30.180.10">
    <property type="entry name" value="FAS1 domain"/>
    <property type="match status" value="2"/>
</dbReference>
<proteinExistence type="predicted"/>
<dbReference type="EMBL" id="CP136051">
    <property type="protein sequence ID" value="WOK08382.1"/>
    <property type="molecule type" value="Genomic_DNA"/>
</dbReference>
<evidence type="ECO:0000256" key="1">
    <source>
        <dbReference type="SAM" id="SignalP"/>
    </source>
</evidence>
<feature type="chain" id="PRO_5046330993" evidence="1">
    <location>
        <begin position="19"/>
        <end position="364"/>
    </location>
</feature>
<organism evidence="3 4">
    <name type="scientific">Imperialibacter roseus</name>
    <dbReference type="NCBI Taxonomy" id="1324217"/>
    <lineage>
        <taxon>Bacteria</taxon>
        <taxon>Pseudomonadati</taxon>
        <taxon>Bacteroidota</taxon>
        <taxon>Cytophagia</taxon>
        <taxon>Cytophagales</taxon>
        <taxon>Flammeovirgaceae</taxon>
        <taxon>Imperialibacter</taxon>
    </lineage>
</organism>
<keyword evidence="1" id="KW-0732">Signal</keyword>
<gene>
    <name evidence="3" type="ORF">RT717_06985</name>
</gene>
<dbReference type="Pfam" id="PF02469">
    <property type="entry name" value="Fasciclin"/>
    <property type="match status" value="2"/>
</dbReference>
<dbReference type="PANTHER" id="PTHR10900:SF77">
    <property type="entry name" value="FI19380P1"/>
    <property type="match status" value="1"/>
</dbReference>
<dbReference type="RefSeq" id="WP_317491023.1">
    <property type="nucleotide sequence ID" value="NZ_CP136051.1"/>
</dbReference>
<accession>A0ABZ0IV50</accession>
<dbReference type="InterPro" id="IPR036378">
    <property type="entry name" value="FAS1_dom_sf"/>
</dbReference>
<dbReference type="PROSITE" id="PS50213">
    <property type="entry name" value="FAS1"/>
    <property type="match status" value="2"/>
</dbReference>
<feature type="domain" description="FAS1" evidence="2">
    <location>
        <begin position="48"/>
        <end position="185"/>
    </location>
</feature>
<dbReference type="InterPro" id="IPR000782">
    <property type="entry name" value="FAS1_domain"/>
</dbReference>
<dbReference type="SMART" id="SM00554">
    <property type="entry name" value="FAS1"/>
    <property type="match status" value="2"/>
</dbReference>
<protein>
    <submittedName>
        <fullName evidence="3">Fasciclin domain-containing protein</fullName>
    </submittedName>
</protein>
<dbReference type="InterPro" id="IPR050904">
    <property type="entry name" value="Adhesion/Biosynth-related"/>
</dbReference>
<reference evidence="3 4" key="1">
    <citation type="journal article" date="2023" name="Microbiol. Resour. Announc.">
        <title>Complete Genome Sequence of Imperialibacter roseus strain P4T.</title>
        <authorList>
            <person name="Tizabi D.R."/>
            <person name="Bachvaroff T."/>
            <person name="Hill R.T."/>
        </authorList>
    </citation>
    <scope>NUCLEOTIDE SEQUENCE [LARGE SCALE GENOMIC DNA]</scope>
    <source>
        <strain evidence="3 4">P4T</strain>
    </source>
</reference>
<dbReference type="SUPFAM" id="SSF82153">
    <property type="entry name" value="FAS1 domain"/>
    <property type="match status" value="2"/>
</dbReference>
<feature type="domain" description="FAS1" evidence="2">
    <location>
        <begin position="198"/>
        <end position="361"/>
    </location>
</feature>
<dbReference type="PANTHER" id="PTHR10900">
    <property type="entry name" value="PERIOSTIN-RELATED"/>
    <property type="match status" value="1"/>
</dbReference>
<keyword evidence="4" id="KW-1185">Reference proteome</keyword>
<feature type="signal peptide" evidence="1">
    <location>
        <begin position="1"/>
        <end position="18"/>
    </location>
</feature>
<evidence type="ECO:0000313" key="4">
    <source>
        <dbReference type="Proteomes" id="UP001302349"/>
    </source>
</evidence>
<dbReference type="Proteomes" id="UP001302349">
    <property type="component" value="Chromosome"/>
</dbReference>